<dbReference type="Pfam" id="PF13561">
    <property type="entry name" value="adh_short_C2"/>
    <property type="match status" value="1"/>
</dbReference>
<dbReference type="InterPro" id="IPR002347">
    <property type="entry name" value="SDR_fam"/>
</dbReference>
<dbReference type="PROSITE" id="PS00061">
    <property type="entry name" value="ADH_SHORT"/>
    <property type="match status" value="1"/>
</dbReference>
<dbReference type="AlphaFoldDB" id="A0A059FE07"/>
<reference evidence="3 4" key="1">
    <citation type="journal article" date="2014" name="Antonie Van Leeuwenhoek">
        <title>Hyphomonas beringensis sp. nov. and Hyphomonas chukchiensis sp. nov., isolated from surface seawater of the Bering Sea and Chukchi Sea.</title>
        <authorList>
            <person name="Li C."/>
            <person name="Lai Q."/>
            <person name="Li G."/>
            <person name="Dong C."/>
            <person name="Wang J."/>
            <person name="Liao Y."/>
            <person name="Shao Z."/>
        </authorList>
    </citation>
    <scope>NUCLEOTIDE SEQUENCE [LARGE SCALE GENOMIC DNA]</scope>
    <source>
        <strain evidence="3 4">MHS-2</strain>
    </source>
</reference>
<dbReference type="CDD" id="cd05233">
    <property type="entry name" value="SDR_c"/>
    <property type="match status" value="1"/>
</dbReference>
<dbReference type="Proteomes" id="UP000025171">
    <property type="component" value="Unassembled WGS sequence"/>
</dbReference>
<protein>
    <submittedName>
        <fullName evidence="3">Short chain dehydrogenase</fullName>
    </submittedName>
</protein>
<dbReference type="PRINTS" id="PR00081">
    <property type="entry name" value="GDHRDH"/>
</dbReference>
<dbReference type="PANTHER" id="PTHR42879:SF2">
    <property type="entry name" value="3-OXOACYL-[ACYL-CARRIER-PROTEIN] REDUCTASE FABG"/>
    <property type="match status" value="1"/>
</dbReference>
<dbReference type="STRING" id="1280950.HJO_15094"/>
<dbReference type="SUPFAM" id="SSF51735">
    <property type="entry name" value="NAD(P)-binding Rossmann-fold domains"/>
    <property type="match status" value="1"/>
</dbReference>
<evidence type="ECO:0000256" key="2">
    <source>
        <dbReference type="SAM" id="MobiDB-lite"/>
    </source>
</evidence>
<sequence>MFNIDILPPDQGGAGEYIPCDITDDGAAAELISVIGERAGYITTLVNNAGGAGSLASLSDMTTSGWSDTMELLVCAPRRLMTLMLPMLKRAGGGSIVNIASVCGLQPGWGGAAYSVAKAALIHLTSVGAAELAADNIRVNAISPGFIPTPLFGRTRGQARQDSLVLQDAIAAQAHAAQPVSRSGQPDDIAGAVAYLSDSEAAFITGINLIVDGGLSLAPAHMWDPHSQSPVLRAIAAAGETLAESRMPTKPADGKPAVLDRSLQQSAKEKNAR</sequence>
<evidence type="ECO:0000313" key="3">
    <source>
        <dbReference type="EMBL" id="KCZ88854.1"/>
    </source>
</evidence>
<name>A0A059FE07_9PROT</name>
<dbReference type="eggNOG" id="COG1028">
    <property type="taxonomic scope" value="Bacteria"/>
</dbReference>
<comment type="caution">
    <text evidence="3">The sequence shown here is derived from an EMBL/GenBank/DDBJ whole genome shotgun (WGS) entry which is preliminary data.</text>
</comment>
<dbReference type="Gene3D" id="3.40.50.720">
    <property type="entry name" value="NAD(P)-binding Rossmann-like Domain"/>
    <property type="match status" value="1"/>
</dbReference>
<dbReference type="GO" id="GO:0032787">
    <property type="term" value="P:monocarboxylic acid metabolic process"/>
    <property type="evidence" value="ECO:0007669"/>
    <property type="project" value="UniProtKB-ARBA"/>
</dbReference>
<proteinExistence type="inferred from homology"/>
<dbReference type="InterPro" id="IPR036291">
    <property type="entry name" value="NAD(P)-bd_dom_sf"/>
</dbReference>
<keyword evidence="4" id="KW-1185">Reference proteome</keyword>
<dbReference type="PATRIC" id="fig|1280950.3.peg.3031"/>
<feature type="region of interest" description="Disordered" evidence="2">
    <location>
        <begin position="242"/>
        <end position="273"/>
    </location>
</feature>
<dbReference type="EMBL" id="ARYK01000009">
    <property type="protein sequence ID" value="KCZ88854.1"/>
    <property type="molecule type" value="Genomic_DNA"/>
</dbReference>
<gene>
    <name evidence="3" type="ORF">HJO_15094</name>
</gene>
<dbReference type="InterPro" id="IPR020904">
    <property type="entry name" value="Sc_DH/Rdtase_CS"/>
</dbReference>
<dbReference type="PANTHER" id="PTHR42879">
    <property type="entry name" value="3-OXOACYL-(ACYL-CARRIER-PROTEIN) REDUCTASE"/>
    <property type="match status" value="1"/>
</dbReference>
<comment type="similarity">
    <text evidence="1">Belongs to the short-chain dehydrogenases/reductases (SDR) family.</text>
</comment>
<accession>A0A059FE07</accession>
<dbReference type="PRINTS" id="PR00080">
    <property type="entry name" value="SDRFAMILY"/>
</dbReference>
<evidence type="ECO:0000313" key="4">
    <source>
        <dbReference type="Proteomes" id="UP000025171"/>
    </source>
</evidence>
<organism evidence="3 4">
    <name type="scientific">Hyphomonas johnsonii MHS-2</name>
    <dbReference type="NCBI Taxonomy" id="1280950"/>
    <lineage>
        <taxon>Bacteria</taxon>
        <taxon>Pseudomonadati</taxon>
        <taxon>Pseudomonadota</taxon>
        <taxon>Alphaproteobacteria</taxon>
        <taxon>Hyphomonadales</taxon>
        <taxon>Hyphomonadaceae</taxon>
        <taxon>Hyphomonas</taxon>
    </lineage>
</organism>
<evidence type="ECO:0000256" key="1">
    <source>
        <dbReference type="ARBA" id="ARBA00006484"/>
    </source>
</evidence>
<dbReference type="InterPro" id="IPR050259">
    <property type="entry name" value="SDR"/>
</dbReference>